<dbReference type="KEGG" id="cmic:caldi_28030"/>
<feature type="binding site" evidence="7">
    <location>
        <position position="132"/>
    </location>
    <ligand>
        <name>Zn(2+)</name>
        <dbReference type="ChEBI" id="CHEBI:29105"/>
    </ligand>
</feature>
<dbReference type="EMBL" id="AP025628">
    <property type="protein sequence ID" value="BDG61713.1"/>
    <property type="molecule type" value="Genomic_DNA"/>
</dbReference>
<keyword evidence="2" id="KW-0678">Repressor</keyword>
<dbReference type="CDD" id="cd07153">
    <property type="entry name" value="Fur_like"/>
    <property type="match status" value="1"/>
</dbReference>
<evidence type="ECO:0008006" key="12">
    <source>
        <dbReference type="Google" id="ProtNLM"/>
    </source>
</evidence>
<keyword evidence="4" id="KW-0805">Transcription regulation</keyword>
<sequence>MEPGDLERQGLRLTRQRRELLEVLRRSPGMLTAEELHRRVAQRQPAVSLSTIYRNLDILTEAGLVCKVEIGDGFARYELRRTEGHHHHLVCVRCGRSESIHCPVTGIEELFGRRGFQVTGHRFVVYGYCPACRDSAGTGPASDGPPGTRAPDRDG</sequence>
<gene>
    <name evidence="10" type="ORF">caldi_28030</name>
</gene>
<evidence type="ECO:0000256" key="4">
    <source>
        <dbReference type="ARBA" id="ARBA00023015"/>
    </source>
</evidence>
<dbReference type="RefSeq" id="WP_264842344.1">
    <property type="nucleotide sequence ID" value="NZ_AP025628.1"/>
</dbReference>
<comment type="cofactor">
    <cofactor evidence="8">
        <name>Mn(2+)</name>
        <dbReference type="ChEBI" id="CHEBI:29035"/>
    </cofactor>
    <cofactor evidence="8">
        <name>Fe(2+)</name>
        <dbReference type="ChEBI" id="CHEBI:29033"/>
    </cofactor>
    <text evidence="8">Binds 1 Mn(2+) or Fe(2+) ion per subunit.</text>
</comment>
<keyword evidence="11" id="KW-1185">Reference proteome</keyword>
<dbReference type="PANTHER" id="PTHR33202">
    <property type="entry name" value="ZINC UPTAKE REGULATION PROTEIN"/>
    <property type="match status" value="1"/>
</dbReference>
<dbReference type="GO" id="GO:0045892">
    <property type="term" value="P:negative regulation of DNA-templated transcription"/>
    <property type="evidence" value="ECO:0007669"/>
    <property type="project" value="TreeGrafter"/>
</dbReference>
<dbReference type="InterPro" id="IPR036390">
    <property type="entry name" value="WH_DNA-bd_sf"/>
</dbReference>
<evidence type="ECO:0000256" key="2">
    <source>
        <dbReference type="ARBA" id="ARBA00022491"/>
    </source>
</evidence>
<keyword evidence="6" id="KW-0804">Transcription</keyword>
<comment type="cofactor">
    <cofactor evidence="7">
        <name>Zn(2+)</name>
        <dbReference type="ChEBI" id="CHEBI:29105"/>
    </cofactor>
    <text evidence="7">Binds 1 zinc ion per subunit.</text>
</comment>
<dbReference type="InterPro" id="IPR002481">
    <property type="entry name" value="FUR"/>
</dbReference>
<feature type="binding site" evidence="7">
    <location>
        <position position="129"/>
    </location>
    <ligand>
        <name>Zn(2+)</name>
        <dbReference type="ChEBI" id="CHEBI:29105"/>
    </ligand>
</feature>
<proteinExistence type="inferred from homology"/>
<protein>
    <recommendedName>
        <fullName evidence="12">Transcriptional repressor</fullName>
    </recommendedName>
</protein>
<dbReference type="Gene3D" id="1.10.10.10">
    <property type="entry name" value="Winged helix-like DNA-binding domain superfamily/Winged helix DNA-binding domain"/>
    <property type="match status" value="1"/>
</dbReference>
<evidence type="ECO:0000256" key="1">
    <source>
        <dbReference type="ARBA" id="ARBA00007957"/>
    </source>
</evidence>
<dbReference type="Gene3D" id="3.30.1490.190">
    <property type="match status" value="1"/>
</dbReference>
<keyword evidence="8" id="KW-0408">Iron</keyword>
<reference evidence="10" key="1">
    <citation type="submission" date="2022-03" db="EMBL/GenBank/DDBJ databases">
        <title>Complete genome sequence of Caldinitratiruptor microaerophilus.</title>
        <authorList>
            <person name="Mukaiyama R."/>
            <person name="Nishiyama T."/>
            <person name="Ueda K."/>
        </authorList>
    </citation>
    <scope>NUCLEOTIDE SEQUENCE</scope>
    <source>
        <strain evidence="10">JCM 16183</strain>
    </source>
</reference>
<evidence type="ECO:0000313" key="11">
    <source>
        <dbReference type="Proteomes" id="UP001163687"/>
    </source>
</evidence>
<feature type="binding site" evidence="8">
    <location>
        <position position="121"/>
    </location>
    <ligand>
        <name>Fe cation</name>
        <dbReference type="ChEBI" id="CHEBI:24875"/>
    </ligand>
</feature>
<dbReference type="InterPro" id="IPR036388">
    <property type="entry name" value="WH-like_DNA-bd_sf"/>
</dbReference>
<dbReference type="PANTHER" id="PTHR33202:SF7">
    <property type="entry name" value="FERRIC UPTAKE REGULATION PROTEIN"/>
    <property type="match status" value="1"/>
</dbReference>
<feature type="binding site" evidence="7">
    <location>
        <position position="91"/>
    </location>
    <ligand>
        <name>Zn(2+)</name>
        <dbReference type="ChEBI" id="CHEBI:29105"/>
    </ligand>
</feature>
<dbReference type="GO" id="GO:1900376">
    <property type="term" value="P:regulation of secondary metabolite biosynthetic process"/>
    <property type="evidence" value="ECO:0007669"/>
    <property type="project" value="TreeGrafter"/>
</dbReference>
<feature type="binding site" evidence="7">
    <location>
        <position position="94"/>
    </location>
    <ligand>
        <name>Zn(2+)</name>
        <dbReference type="ChEBI" id="CHEBI:29105"/>
    </ligand>
</feature>
<dbReference type="GO" id="GO:0000976">
    <property type="term" value="F:transcription cis-regulatory region binding"/>
    <property type="evidence" value="ECO:0007669"/>
    <property type="project" value="TreeGrafter"/>
</dbReference>
<dbReference type="Pfam" id="PF01475">
    <property type="entry name" value="FUR"/>
    <property type="match status" value="1"/>
</dbReference>
<dbReference type="SUPFAM" id="SSF46785">
    <property type="entry name" value="Winged helix' DNA-binding domain"/>
    <property type="match status" value="1"/>
</dbReference>
<evidence type="ECO:0000256" key="8">
    <source>
        <dbReference type="PIRSR" id="PIRSR602481-2"/>
    </source>
</evidence>
<dbReference type="InterPro" id="IPR043135">
    <property type="entry name" value="Fur_C"/>
</dbReference>
<evidence type="ECO:0000256" key="6">
    <source>
        <dbReference type="ARBA" id="ARBA00023163"/>
    </source>
</evidence>
<evidence type="ECO:0000256" key="3">
    <source>
        <dbReference type="ARBA" id="ARBA00022833"/>
    </source>
</evidence>
<dbReference type="GO" id="GO:0003700">
    <property type="term" value="F:DNA-binding transcription factor activity"/>
    <property type="evidence" value="ECO:0007669"/>
    <property type="project" value="InterPro"/>
</dbReference>
<feature type="region of interest" description="Disordered" evidence="9">
    <location>
        <begin position="136"/>
        <end position="155"/>
    </location>
</feature>
<feature type="binding site" evidence="8">
    <location>
        <position position="85"/>
    </location>
    <ligand>
        <name>Fe cation</name>
        <dbReference type="ChEBI" id="CHEBI:24875"/>
    </ligand>
</feature>
<dbReference type="Proteomes" id="UP001163687">
    <property type="component" value="Chromosome"/>
</dbReference>
<evidence type="ECO:0000256" key="7">
    <source>
        <dbReference type="PIRSR" id="PIRSR602481-1"/>
    </source>
</evidence>
<keyword evidence="3 7" id="KW-0862">Zinc</keyword>
<dbReference type="GO" id="GO:0008270">
    <property type="term" value="F:zinc ion binding"/>
    <property type="evidence" value="ECO:0007669"/>
    <property type="project" value="TreeGrafter"/>
</dbReference>
<evidence type="ECO:0000313" key="10">
    <source>
        <dbReference type="EMBL" id="BDG61713.1"/>
    </source>
</evidence>
<name>A0AA35G9Q0_9FIRM</name>
<accession>A0AA35G9Q0</accession>
<evidence type="ECO:0000256" key="9">
    <source>
        <dbReference type="SAM" id="MobiDB-lite"/>
    </source>
</evidence>
<comment type="similarity">
    <text evidence="1">Belongs to the Fur family.</text>
</comment>
<organism evidence="10 11">
    <name type="scientific">Caldinitratiruptor microaerophilus</name>
    <dbReference type="NCBI Taxonomy" id="671077"/>
    <lineage>
        <taxon>Bacteria</taxon>
        <taxon>Bacillati</taxon>
        <taxon>Bacillota</taxon>
        <taxon>Clostridia</taxon>
        <taxon>Eubacteriales</taxon>
        <taxon>Symbiobacteriaceae</taxon>
        <taxon>Caldinitratiruptor</taxon>
    </lineage>
</organism>
<keyword evidence="5" id="KW-0238">DNA-binding</keyword>
<keyword evidence="7" id="KW-0479">Metal-binding</keyword>
<evidence type="ECO:0000256" key="5">
    <source>
        <dbReference type="ARBA" id="ARBA00023125"/>
    </source>
</evidence>
<dbReference type="AlphaFoldDB" id="A0AA35G9Q0"/>